<organism evidence="1 2">
    <name type="scientific">Acinetobacter calcoaceticus</name>
    <dbReference type="NCBI Taxonomy" id="471"/>
    <lineage>
        <taxon>Bacteria</taxon>
        <taxon>Pseudomonadati</taxon>
        <taxon>Pseudomonadota</taxon>
        <taxon>Gammaproteobacteria</taxon>
        <taxon>Moraxellales</taxon>
        <taxon>Moraxellaceae</taxon>
        <taxon>Acinetobacter</taxon>
        <taxon>Acinetobacter calcoaceticus/baumannii complex</taxon>
    </lineage>
</organism>
<protein>
    <submittedName>
        <fullName evidence="1">Uncharacterized protein</fullName>
    </submittedName>
</protein>
<dbReference type="OrthoDB" id="6707645at2"/>
<dbReference type="AlphaFoldDB" id="A0A446ZIW0"/>
<reference evidence="1 2" key="1">
    <citation type="submission" date="2018-08" db="EMBL/GenBank/DDBJ databases">
        <authorList>
            <person name="Gonzaga-Molto A."/>
        </authorList>
    </citation>
    <scope>NUCLEOTIDE SEQUENCE [LARGE SCALE GENOMIC DNA]</scope>
    <source>
        <strain evidence="1">Acinetobacter calcoaceticus str. 2117</strain>
    </source>
</reference>
<evidence type="ECO:0000313" key="1">
    <source>
        <dbReference type="EMBL" id="VAX44396.1"/>
    </source>
</evidence>
<evidence type="ECO:0000313" key="2">
    <source>
        <dbReference type="Proteomes" id="UP000294355"/>
    </source>
</evidence>
<accession>A0A446ZIW0</accession>
<name>A0A446ZIW0_ACICA</name>
<proteinExistence type="predicted"/>
<sequence>MTEGVKVFTALDIELAQKTTDIVNNQRYKNNPEFETLTLGWDRKTGAVAVNYTFPEEEPASDQPA</sequence>
<dbReference type="Proteomes" id="UP000294355">
    <property type="component" value="Chromosome"/>
</dbReference>
<dbReference type="RefSeq" id="WP_133973192.1">
    <property type="nucleotide sequence ID" value="NZ_LS999521.1"/>
</dbReference>
<dbReference type="EMBL" id="LS999521">
    <property type="protein sequence ID" value="VAX44396.1"/>
    <property type="molecule type" value="Genomic_DNA"/>
</dbReference>
<gene>
    <name evidence="1" type="ORF">AC2117_01578</name>
</gene>